<dbReference type="PANTHER" id="PTHR23522:SF10">
    <property type="entry name" value="3-PHENYLPROPIONIC ACID TRANSPORTER-RELATED"/>
    <property type="match status" value="1"/>
</dbReference>
<gene>
    <name evidence="10" type="ORF">ELE36_08575</name>
</gene>
<dbReference type="GO" id="GO:0005886">
    <property type="term" value="C:plasma membrane"/>
    <property type="evidence" value="ECO:0007669"/>
    <property type="project" value="UniProtKB-SubCell"/>
</dbReference>
<evidence type="ECO:0000259" key="9">
    <source>
        <dbReference type="PROSITE" id="PS50850"/>
    </source>
</evidence>
<sequence length="688" mass="76215">MIRMNVECAEAGQIIQRIDQRRDRAAELIARGDERSEVLQSAERRNRSGQCIVRNVDHTQRSQPAQCRNSATQQITRSIENRQVRQAAQRGNRSTELIAADLHLLQGSDRVEARNRAGHQIAIRIETIARLADVELLQMSEIAEIARQRAAEQIVFQIYRDHMRCRDAVANHAKPVAFGAGRALPAAMINPARAIAIVVNREQNTALGSGDIGGAGGHCEQRRKQREECAEKTIHGFTFRIRAPASLQQARSGPLIAFVCTLARRSIHLPAQKIAVRAAAASVASEVFINYPLWHDANMQKHSVPAGRLAGFYFTYYAALGAFLPFWSLFLKQRGQSAAAISVLISLWYATRIVAPNTWSWLAARSPRPIRWLRFGAAAALASFAIFLLPLEFGGLFVAMCVFCFCYNAIMPQFESLTLSHLGKRSENYGPIRAWGSIGFVLVVSTFGMLFDHLSLAWLPLLMLPLFAAIFVSTIFNNYAADYHIENDDHHDFGARLKQREVLVFFVVALLMSVSFGPYYTFFSLYLEENGYHPSALGTYWDIGILAEIAVFYFSARIFARFDPVRVLQFSLALAALRWIVTAFFPQNLWLMTLAQLTHAITFAASFAACIILLARYFPGRLNGHAQGVFYGFSSGIGGVLGALLAGQAWRIGGGQLAFLFGAAASAVAFIVAMIGMPTTRNSKSSLL</sequence>
<protein>
    <recommendedName>
        <fullName evidence="9">Major facilitator superfamily (MFS) profile domain-containing protein</fullName>
    </recommendedName>
</protein>
<dbReference type="KEGG" id="xbc:ELE36_08575"/>
<feature type="transmembrane region" description="Helical" evidence="8">
    <location>
        <begin position="656"/>
        <end position="677"/>
    </location>
</feature>
<feature type="transmembrane region" description="Helical" evidence="8">
    <location>
        <begin position="457"/>
        <end position="481"/>
    </location>
</feature>
<evidence type="ECO:0000313" key="10">
    <source>
        <dbReference type="EMBL" id="QBB70417.1"/>
    </source>
</evidence>
<evidence type="ECO:0000256" key="7">
    <source>
        <dbReference type="ARBA" id="ARBA00023136"/>
    </source>
</evidence>
<dbReference type="EMBL" id="CP035704">
    <property type="protein sequence ID" value="QBB70417.1"/>
    <property type="molecule type" value="Genomic_DNA"/>
</dbReference>
<dbReference type="Pfam" id="PF12832">
    <property type="entry name" value="MFS_1_like"/>
    <property type="match status" value="1"/>
</dbReference>
<keyword evidence="2" id="KW-0813">Transport</keyword>
<keyword evidence="5 8" id="KW-0812">Transmembrane</keyword>
<feature type="domain" description="Major facilitator superfamily (MFS) profile" evidence="9">
    <location>
        <begin position="501"/>
        <end position="688"/>
    </location>
</feature>
<dbReference type="Proteomes" id="UP000291562">
    <property type="component" value="Chromosome"/>
</dbReference>
<dbReference type="GO" id="GO:0015528">
    <property type="term" value="F:lactose:proton symporter activity"/>
    <property type="evidence" value="ECO:0007669"/>
    <property type="project" value="TreeGrafter"/>
</dbReference>
<feature type="transmembrane region" description="Helical" evidence="8">
    <location>
        <begin position="314"/>
        <end position="331"/>
    </location>
</feature>
<dbReference type="NCBIfam" id="NF037955">
    <property type="entry name" value="mfs"/>
    <property type="match status" value="1"/>
</dbReference>
<dbReference type="InterPro" id="IPR036259">
    <property type="entry name" value="MFS_trans_sf"/>
</dbReference>
<evidence type="ECO:0000256" key="2">
    <source>
        <dbReference type="ARBA" id="ARBA00022448"/>
    </source>
</evidence>
<name>A0A411HJ43_9GAMM</name>
<evidence type="ECO:0000256" key="3">
    <source>
        <dbReference type="ARBA" id="ARBA00022475"/>
    </source>
</evidence>
<dbReference type="GO" id="GO:0030395">
    <property type="term" value="F:lactose binding"/>
    <property type="evidence" value="ECO:0007669"/>
    <property type="project" value="TreeGrafter"/>
</dbReference>
<dbReference type="PROSITE" id="PS50850">
    <property type="entry name" value="MFS"/>
    <property type="match status" value="1"/>
</dbReference>
<comment type="subcellular location">
    <subcellularLocation>
        <location evidence="1">Cell inner membrane</location>
        <topology evidence="1">Multi-pass membrane protein</topology>
    </subcellularLocation>
</comment>
<feature type="transmembrane region" description="Helical" evidence="8">
    <location>
        <begin position="630"/>
        <end position="650"/>
    </location>
</feature>
<keyword evidence="4" id="KW-0997">Cell inner membrane</keyword>
<feature type="transmembrane region" description="Helical" evidence="8">
    <location>
        <begin position="502"/>
        <end position="520"/>
    </location>
</feature>
<accession>A0A411HJ43</accession>
<feature type="transmembrane region" description="Helical" evidence="8">
    <location>
        <begin position="597"/>
        <end position="618"/>
    </location>
</feature>
<dbReference type="Gene3D" id="1.20.1250.20">
    <property type="entry name" value="MFS general substrate transporter like domains"/>
    <property type="match status" value="2"/>
</dbReference>
<evidence type="ECO:0000256" key="5">
    <source>
        <dbReference type="ARBA" id="ARBA00022692"/>
    </source>
</evidence>
<reference evidence="10 11" key="1">
    <citation type="submission" date="2019-01" db="EMBL/GenBank/DDBJ databases">
        <title>Pseudolysobacter antarctica gen. nov., sp. nov., isolated from Fildes Peninsula, Antarctica.</title>
        <authorList>
            <person name="Wei Z."/>
            <person name="Peng F."/>
        </authorList>
    </citation>
    <scope>NUCLEOTIDE SEQUENCE [LARGE SCALE GENOMIC DNA]</scope>
    <source>
        <strain evidence="10 11">AQ6-296</strain>
    </source>
</reference>
<dbReference type="InterPro" id="IPR026032">
    <property type="entry name" value="HcaT-like"/>
</dbReference>
<evidence type="ECO:0000256" key="4">
    <source>
        <dbReference type="ARBA" id="ARBA00022519"/>
    </source>
</evidence>
<evidence type="ECO:0000256" key="1">
    <source>
        <dbReference type="ARBA" id="ARBA00004429"/>
    </source>
</evidence>
<proteinExistence type="predicted"/>
<keyword evidence="11" id="KW-1185">Reference proteome</keyword>
<evidence type="ECO:0000256" key="6">
    <source>
        <dbReference type="ARBA" id="ARBA00022989"/>
    </source>
</evidence>
<dbReference type="OrthoDB" id="9150135at2"/>
<keyword evidence="7 8" id="KW-0472">Membrane</keyword>
<dbReference type="InterPro" id="IPR024989">
    <property type="entry name" value="MFS_assoc_dom"/>
</dbReference>
<dbReference type="SUPFAM" id="SSF103473">
    <property type="entry name" value="MFS general substrate transporter"/>
    <property type="match status" value="1"/>
</dbReference>
<evidence type="ECO:0000313" key="11">
    <source>
        <dbReference type="Proteomes" id="UP000291562"/>
    </source>
</evidence>
<dbReference type="AlphaFoldDB" id="A0A411HJ43"/>
<feature type="transmembrane region" description="Helical" evidence="8">
    <location>
        <begin position="395"/>
        <end position="411"/>
    </location>
</feature>
<organism evidence="10 11">
    <name type="scientific">Pseudolysobacter antarcticus</name>
    <dbReference type="NCBI Taxonomy" id="2511995"/>
    <lineage>
        <taxon>Bacteria</taxon>
        <taxon>Pseudomonadati</taxon>
        <taxon>Pseudomonadota</taxon>
        <taxon>Gammaproteobacteria</taxon>
        <taxon>Lysobacterales</taxon>
        <taxon>Rhodanobacteraceae</taxon>
        <taxon>Pseudolysobacter</taxon>
    </lineage>
</organism>
<dbReference type="CDD" id="cd17335">
    <property type="entry name" value="MFS_MFSD6"/>
    <property type="match status" value="1"/>
</dbReference>
<keyword evidence="3" id="KW-1003">Cell membrane</keyword>
<dbReference type="InterPro" id="IPR020846">
    <property type="entry name" value="MFS_dom"/>
</dbReference>
<feature type="transmembrane region" description="Helical" evidence="8">
    <location>
        <begin position="567"/>
        <end position="585"/>
    </location>
</feature>
<keyword evidence="6 8" id="KW-1133">Transmembrane helix</keyword>
<evidence type="ECO:0000256" key="8">
    <source>
        <dbReference type="SAM" id="Phobius"/>
    </source>
</evidence>
<feature type="transmembrane region" description="Helical" evidence="8">
    <location>
        <begin position="540"/>
        <end position="560"/>
    </location>
</feature>
<feature type="transmembrane region" description="Helical" evidence="8">
    <location>
        <begin position="432"/>
        <end position="451"/>
    </location>
</feature>
<dbReference type="PANTHER" id="PTHR23522">
    <property type="entry name" value="BLL5896 PROTEIN"/>
    <property type="match status" value="1"/>
</dbReference>